<dbReference type="EMBL" id="LXQA011450518">
    <property type="protein sequence ID" value="MCI97654.1"/>
    <property type="molecule type" value="Genomic_DNA"/>
</dbReference>
<dbReference type="AlphaFoldDB" id="A0A392WAJ0"/>
<feature type="non-terminal residue" evidence="1">
    <location>
        <position position="31"/>
    </location>
</feature>
<proteinExistence type="predicted"/>
<evidence type="ECO:0000313" key="2">
    <source>
        <dbReference type="Proteomes" id="UP000265520"/>
    </source>
</evidence>
<evidence type="ECO:0000313" key="1">
    <source>
        <dbReference type="EMBL" id="MCI97654.1"/>
    </source>
</evidence>
<accession>A0A392WAJ0</accession>
<dbReference type="Proteomes" id="UP000265520">
    <property type="component" value="Unassembled WGS sequence"/>
</dbReference>
<protein>
    <submittedName>
        <fullName evidence="1">Uncharacterized protein</fullName>
    </submittedName>
</protein>
<sequence>MRSRIVFNTWKLAGLMKVLKLKNLSSISKKR</sequence>
<name>A0A392WAJ0_9FABA</name>
<comment type="caution">
    <text evidence="1">The sequence shown here is derived from an EMBL/GenBank/DDBJ whole genome shotgun (WGS) entry which is preliminary data.</text>
</comment>
<organism evidence="1 2">
    <name type="scientific">Trifolium medium</name>
    <dbReference type="NCBI Taxonomy" id="97028"/>
    <lineage>
        <taxon>Eukaryota</taxon>
        <taxon>Viridiplantae</taxon>
        <taxon>Streptophyta</taxon>
        <taxon>Embryophyta</taxon>
        <taxon>Tracheophyta</taxon>
        <taxon>Spermatophyta</taxon>
        <taxon>Magnoliopsida</taxon>
        <taxon>eudicotyledons</taxon>
        <taxon>Gunneridae</taxon>
        <taxon>Pentapetalae</taxon>
        <taxon>rosids</taxon>
        <taxon>fabids</taxon>
        <taxon>Fabales</taxon>
        <taxon>Fabaceae</taxon>
        <taxon>Papilionoideae</taxon>
        <taxon>50 kb inversion clade</taxon>
        <taxon>NPAAA clade</taxon>
        <taxon>Hologalegina</taxon>
        <taxon>IRL clade</taxon>
        <taxon>Trifolieae</taxon>
        <taxon>Trifolium</taxon>
    </lineage>
</organism>
<keyword evidence="2" id="KW-1185">Reference proteome</keyword>
<reference evidence="1 2" key="1">
    <citation type="journal article" date="2018" name="Front. Plant Sci.">
        <title>Red Clover (Trifolium pratense) and Zigzag Clover (T. medium) - A Picture of Genomic Similarities and Differences.</title>
        <authorList>
            <person name="Dluhosova J."/>
            <person name="Istvanek J."/>
            <person name="Nedelnik J."/>
            <person name="Repkova J."/>
        </authorList>
    </citation>
    <scope>NUCLEOTIDE SEQUENCE [LARGE SCALE GENOMIC DNA]</scope>
    <source>
        <strain evidence="2">cv. 10/8</strain>
        <tissue evidence="1">Leaf</tissue>
    </source>
</reference>